<dbReference type="GO" id="GO:0009408">
    <property type="term" value="P:response to heat"/>
    <property type="evidence" value="ECO:0007669"/>
    <property type="project" value="TreeGrafter"/>
</dbReference>
<dbReference type="Pfam" id="PF00011">
    <property type="entry name" value="HSP20"/>
    <property type="match status" value="1"/>
</dbReference>
<dbReference type="Proteomes" id="UP001054945">
    <property type="component" value="Unassembled WGS sequence"/>
</dbReference>
<sequence>MALRLIVPTLFGRDWWSTWDYPERIMDQCFGMQIYDEDLLPPTLYRGFMIHPRTQNSVDNSGQSEVKNDDKQFQVSLNVKQFKPEEIEVKVVDNYVVIHGKHEEKSDDNGFCAREFTRRYMLPQACEGDAVTSSLSADGVLTILAPKKAIEAPPKQERQISVSVEESIKEEENSKYSLKFPLLVLLVAVIVFEWLEYSVTPLLFWPKLVSGYSSHDAVKLLIVGDPQLLGNRYSPSGFLGSIIRWDADRYVRKTFVLAYNHALIVPGDNDIGGEGEPPQPFWKKRFNKFFRDDVFIRYQFLEFVKLIPHVQPHIILSAHDHKSEHIIAERKMELSLGHRQCKMQIFVHLIFLNPLFMKLLLQLVLTEWALTKWDMVL</sequence>
<comment type="caution">
    <text evidence="4">The sequence shown here is derived from an EMBL/GenBank/DDBJ whole genome shotgun (WGS) entry which is preliminary data.</text>
</comment>
<dbReference type="PRINTS" id="PR00299">
    <property type="entry name" value="ACRYSTALLIN"/>
</dbReference>
<dbReference type="GO" id="GO:0005737">
    <property type="term" value="C:cytoplasm"/>
    <property type="evidence" value="ECO:0007669"/>
    <property type="project" value="TreeGrafter"/>
</dbReference>
<evidence type="ECO:0000256" key="2">
    <source>
        <dbReference type="RuleBase" id="RU003616"/>
    </source>
</evidence>
<evidence type="ECO:0000259" key="3">
    <source>
        <dbReference type="PROSITE" id="PS01031"/>
    </source>
</evidence>
<dbReference type="CDD" id="cd06526">
    <property type="entry name" value="metazoan_ACD"/>
    <property type="match status" value="1"/>
</dbReference>
<evidence type="ECO:0000313" key="5">
    <source>
        <dbReference type="Proteomes" id="UP001054945"/>
    </source>
</evidence>
<keyword evidence="5" id="KW-1185">Reference proteome</keyword>
<dbReference type="Gene3D" id="2.60.40.790">
    <property type="match status" value="1"/>
</dbReference>
<reference evidence="4 5" key="1">
    <citation type="submission" date="2021-06" db="EMBL/GenBank/DDBJ databases">
        <title>Caerostris extrusa draft genome.</title>
        <authorList>
            <person name="Kono N."/>
            <person name="Arakawa K."/>
        </authorList>
    </citation>
    <scope>NUCLEOTIDE SEQUENCE [LARGE SCALE GENOMIC DNA]</scope>
</reference>
<accession>A0AAV4XXZ7</accession>
<dbReference type="InterPro" id="IPR008978">
    <property type="entry name" value="HSP20-like_chaperone"/>
</dbReference>
<dbReference type="GO" id="GO:0043066">
    <property type="term" value="P:negative regulation of apoptotic process"/>
    <property type="evidence" value="ECO:0007669"/>
    <property type="project" value="TreeGrafter"/>
</dbReference>
<protein>
    <submittedName>
        <fullName evidence="4">Protein lethal(2)essential for life</fullName>
    </submittedName>
</protein>
<dbReference type="SUPFAM" id="SSF49764">
    <property type="entry name" value="HSP20-like chaperones"/>
    <property type="match status" value="1"/>
</dbReference>
<dbReference type="GO" id="GO:0005634">
    <property type="term" value="C:nucleus"/>
    <property type="evidence" value="ECO:0007669"/>
    <property type="project" value="TreeGrafter"/>
</dbReference>
<dbReference type="PROSITE" id="PS01031">
    <property type="entry name" value="SHSP"/>
    <property type="match status" value="1"/>
</dbReference>
<proteinExistence type="inferred from homology"/>
<dbReference type="EMBL" id="BPLR01018351">
    <property type="protein sequence ID" value="GIY98864.1"/>
    <property type="molecule type" value="Genomic_DNA"/>
</dbReference>
<evidence type="ECO:0000313" key="4">
    <source>
        <dbReference type="EMBL" id="GIY98864.1"/>
    </source>
</evidence>
<evidence type="ECO:0000256" key="1">
    <source>
        <dbReference type="PROSITE-ProRule" id="PRU00285"/>
    </source>
</evidence>
<dbReference type="GO" id="GO:0051082">
    <property type="term" value="F:unfolded protein binding"/>
    <property type="evidence" value="ECO:0007669"/>
    <property type="project" value="TreeGrafter"/>
</dbReference>
<feature type="domain" description="SHSP" evidence="3">
    <location>
        <begin position="55"/>
        <end position="163"/>
    </location>
</feature>
<dbReference type="InterPro" id="IPR002068">
    <property type="entry name" value="A-crystallin/Hsp20_dom"/>
</dbReference>
<gene>
    <name evidence="4" type="primary">l(2)efl</name>
    <name evidence="4" type="ORF">CEXT_324371</name>
</gene>
<comment type="similarity">
    <text evidence="1 2">Belongs to the small heat shock protein (HSP20) family.</text>
</comment>
<dbReference type="PANTHER" id="PTHR45640:SF26">
    <property type="entry name" value="RE23625P"/>
    <property type="match status" value="1"/>
</dbReference>
<dbReference type="PANTHER" id="PTHR45640">
    <property type="entry name" value="HEAT SHOCK PROTEIN HSP-12.2-RELATED"/>
    <property type="match status" value="1"/>
</dbReference>
<dbReference type="InterPro" id="IPR001436">
    <property type="entry name" value="Alpha-crystallin/sHSP_animal"/>
</dbReference>
<name>A0AAV4XXZ7_CAEEX</name>
<dbReference type="GO" id="GO:0042026">
    <property type="term" value="P:protein refolding"/>
    <property type="evidence" value="ECO:0007669"/>
    <property type="project" value="TreeGrafter"/>
</dbReference>
<organism evidence="4 5">
    <name type="scientific">Caerostris extrusa</name>
    <name type="common">Bark spider</name>
    <name type="synonym">Caerostris bankana</name>
    <dbReference type="NCBI Taxonomy" id="172846"/>
    <lineage>
        <taxon>Eukaryota</taxon>
        <taxon>Metazoa</taxon>
        <taxon>Ecdysozoa</taxon>
        <taxon>Arthropoda</taxon>
        <taxon>Chelicerata</taxon>
        <taxon>Arachnida</taxon>
        <taxon>Araneae</taxon>
        <taxon>Araneomorphae</taxon>
        <taxon>Entelegynae</taxon>
        <taxon>Araneoidea</taxon>
        <taxon>Araneidae</taxon>
        <taxon>Caerostris</taxon>
    </lineage>
</organism>
<dbReference type="AlphaFoldDB" id="A0AAV4XXZ7"/>